<accession>A0A1M5WZ37</accession>
<feature type="domain" description="JmjC" evidence="1">
    <location>
        <begin position="84"/>
        <end position="254"/>
    </location>
</feature>
<reference evidence="2 3" key="1">
    <citation type="submission" date="2016-11" db="EMBL/GenBank/DDBJ databases">
        <authorList>
            <person name="Jaros S."/>
            <person name="Januszkiewicz K."/>
            <person name="Wedrychowicz H."/>
        </authorList>
    </citation>
    <scope>NUCLEOTIDE SEQUENCE [LARGE SCALE GENOMIC DNA]</scope>
    <source>
        <strain evidence="2 3">DSM 24574</strain>
    </source>
</reference>
<organism evidence="2 3">
    <name type="scientific">Chryseolinea serpens</name>
    <dbReference type="NCBI Taxonomy" id="947013"/>
    <lineage>
        <taxon>Bacteria</taxon>
        <taxon>Pseudomonadati</taxon>
        <taxon>Bacteroidota</taxon>
        <taxon>Cytophagia</taxon>
        <taxon>Cytophagales</taxon>
        <taxon>Fulvivirgaceae</taxon>
        <taxon>Chryseolinea</taxon>
    </lineage>
</organism>
<dbReference type="Pfam" id="PF13621">
    <property type="entry name" value="Cupin_8"/>
    <property type="match status" value="1"/>
</dbReference>
<evidence type="ECO:0000259" key="1">
    <source>
        <dbReference type="PROSITE" id="PS51184"/>
    </source>
</evidence>
<proteinExistence type="predicted"/>
<dbReference type="RefSeq" id="WP_073142269.1">
    <property type="nucleotide sequence ID" value="NZ_FQWQ01000005.1"/>
</dbReference>
<dbReference type="PANTHER" id="PTHR12461:SF105">
    <property type="entry name" value="HYPOXIA-INDUCIBLE FACTOR 1-ALPHA INHIBITOR"/>
    <property type="match status" value="1"/>
</dbReference>
<gene>
    <name evidence="2" type="ORF">SAMN04488109_6167</name>
</gene>
<dbReference type="InterPro" id="IPR003347">
    <property type="entry name" value="JmjC_dom"/>
</dbReference>
<name>A0A1M5WZ37_9BACT</name>
<dbReference type="PANTHER" id="PTHR12461">
    <property type="entry name" value="HYPOXIA-INDUCIBLE FACTOR 1 ALPHA INHIBITOR-RELATED"/>
    <property type="match status" value="1"/>
</dbReference>
<evidence type="ECO:0000313" key="2">
    <source>
        <dbReference type="EMBL" id="SHH92827.1"/>
    </source>
</evidence>
<evidence type="ECO:0000313" key="3">
    <source>
        <dbReference type="Proteomes" id="UP000184212"/>
    </source>
</evidence>
<dbReference type="Proteomes" id="UP000184212">
    <property type="component" value="Unassembled WGS sequence"/>
</dbReference>
<dbReference type="SUPFAM" id="SSF51197">
    <property type="entry name" value="Clavaminate synthase-like"/>
    <property type="match status" value="1"/>
</dbReference>
<dbReference type="AlphaFoldDB" id="A0A1M5WZ37"/>
<sequence length="302" mass="35203">MALDVQTPVPVVDGSTMTREEFYAQYYRPQKPVVLRGLWKQYPAYSKWTMDFFKKTMGNIEVGLFGNRPEDISKTLQVPNAKMRFDEYLNLIEREPTDLRLFLFPVFKYKPELLKDFGYPSIAGGYIKIPFMFFGPPKSIVRMHQDIDMSNVFLTQFHGRKRVILFAPDQSTLLYRLPFNVHSTVDVDHPDYDAYPGLNYVKGQSAVLEHGDTLFMPSGYWHHIEYLEGGFGLSVRTMAYSWQMKLRGVYNLTVQRTTDNIMRKMNDEKWFIYKKKLAYERAEKAIQKLDGTSSMPRATVGS</sequence>
<dbReference type="EMBL" id="FQWQ01000005">
    <property type="protein sequence ID" value="SHH92827.1"/>
    <property type="molecule type" value="Genomic_DNA"/>
</dbReference>
<keyword evidence="3" id="KW-1185">Reference proteome</keyword>
<dbReference type="Gene3D" id="2.60.120.650">
    <property type="entry name" value="Cupin"/>
    <property type="match status" value="1"/>
</dbReference>
<dbReference type="OrthoDB" id="2942327at2"/>
<protein>
    <submittedName>
        <fullName evidence="2">Cupin-like domain-containing protein</fullName>
    </submittedName>
</protein>
<dbReference type="STRING" id="947013.SAMN04488109_6167"/>
<dbReference type="PROSITE" id="PS51184">
    <property type="entry name" value="JMJC"/>
    <property type="match status" value="1"/>
</dbReference>
<dbReference type="SMART" id="SM00558">
    <property type="entry name" value="JmjC"/>
    <property type="match status" value="1"/>
</dbReference>
<dbReference type="InterPro" id="IPR041667">
    <property type="entry name" value="Cupin_8"/>
</dbReference>